<feature type="coiled-coil region" evidence="1">
    <location>
        <begin position="145"/>
        <end position="193"/>
    </location>
</feature>
<comment type="caution">
    <text evidence="2">The sequence shown here is derived from an EMBL/GenBank/DDBJ whole genome shotgun (WGS) entry which is preliminary data.</text>
</comment>
<keyword evidence="3" id="KW-1185">Reference proteome</keyword>
<name>A0A1E1LQ29_9HELO</name>
<accession>A0A1E1LQ29</accession>
<dbReference type="EMBL" id="FJUW01000074">
    <property type="protein sequence ID" value="CZT12570.1"/>
    <property type="molecule type" value="Genomic_DNA"/>
</dbReference>
<evidence type="ECO:0000313" key="2">
    <source>
        <dbReference type="EMBL" id="CZT12570.1"/>
    </source>
</evidence>
<gene>
    <name evidence="2" type="ORF">RCO7_03984</name>
</gene>
<dbReference type="Proteomes" id="UP000178129">
    <property type="component" value="Unassembled WGS sequence"/>
</dbReference>
<keyword evidence="1" id="KW-0175">Coiled coil</keyword>
<organism evidence="2 3">
    <name type="scientific">Rhynchosporium graminicola</name>
    <dbReference type="NCBI Taxonomy" id="2792576"/>
    <lineage>
        <taxon>Eukaryota</taxon>
        <taxon>Fungi</taxon>
        <taxon>Dikarya</taxon>
        <taxon>Ascomycota</taxon>
        <taxon>Pezizomycotina</taxon>
        <taxon>Leotiomycetes</taxon>
        <taxon>Helotiales</taxon>
        <taxon>Ploettnerulaceae</taxon>
        <taxon>Rhynchosporium</taxon>
    </lineage>
</organism>
<sequence length="390" mass="43654">MEKYQQIMEMWLPGFQQRYSLKLEATDVQMQLTTLGRRLNEISTGLNDAVVSSSRETIDKLEIAMSKVYKIAVFLRGDYDARDVDDEHKKARGKKDVIDPTVLAFAEMQARAEEGLRQIGNFHSQVMEIQNTGIAPLKQKITQMIEQNITELESIQNQINTAESSCQNMQQSLKTQTDAVQSLEKKIAESETAATFSDIGFSILTFGIGNLINHGPLDPFNLHGELDDARRRYSDAVSSLKTAKGRLTELCQSKAALESSRATHSQLQVEMPSLQTEATITESRCIMLQNQFSVLKDTSTKLDLKVRKVQGDALVTRSTAYSKDEFVAGLFEICTDALIHSRLMDEVQMIKGEIFAEYGGPIPDEIAEAGYAVEEKLKMRNTLPSIKARL</sequence>
<reference evidence="3" key="1">
    <citation type="submission" date="2016-03" db="EMBL/GenBank/DDBJ databases">
        <authorList>
            <person name="Ploux O."/>
        </authorList>
    </citation>
    <scope>NUCLEOTIDE SEQUENCE [LARGE SCALE GENOMIC DNA]</scope>
    <source>
        <strain evidence="3">UK7</strain>
    </source>
</reference>
<evidence type="ECO:0000256" key="1">
    <source>
        <dbReference type="SAM" id="Coils"/>
    </source>
</evidence>
<dbReference type="AlphaFoldDB" id="A0A1E1LQ29"/>
<evidence type="ECO:0000313" key="3">
    <source>
        <dbReference type="Proteomes" id="UP000178129"/>
    </source>
</evidence>
<proteinExistence type="predicted"/>
<protein>
    <submittedName>
        <fullName evidence="2">Uncharacterized protein</fullName>
    </submittedName>
</protein>
<dbReference type="InParanoid" id="A0A1E1LQ29"/>